<accession>A0A8C8BTQ5</accession>
<organism evidence="1 2">
    <name type="scientific">Oncorhynchus tshawytscha</name>
    <name type="common">Chinook salmon</name>
    <name type="synonym">Salmo tshawytscha</name>
    <dbReference type="NCBI Taxonomy" id="74940"/>
    <lineage>
        <taxon>Eukaryota</taxon>
        <taxon>Metazoa</taxon>
        <taxon>Chordata</taxon>
        <taxon>Craniata</taxon>
        <taxon>Vertebrata</taxon>
        <taxon>Euteleostomi</taxon>
        <taxon>Actinopterygii</taxon>
        <taxon>Neopterygii</taxon>
        <taxon>Teleostei</taxon>
        <taxon>Protacanthopterygii</taxon>
        <taxon>Salmoniformes</taxon>
        <taxon>Salmonidae</taxon>
        <taxon>Salmoninae</taxon>
        <taxon>Oncorhynchus</taxon>
    </lineage>
</organism>
<evidence type="ECO:0000313" key="2">
    <source>
        <dbReference type="Proteomes" id="UP000694402"/>
    </source>
</evidence>
<dbReference type="AlphaFoldDB" id="A0A8C8BTQ5"/>
<name>A0A8C8BTQ5_ONCTS</name>
<dbReference type="PANTHER" id="PTHR28494:SF1">
    <property type="entry name" value="RAB7A-INTERACTING MON1-CCZ1 COMPLEX SUBUNIT 1"/>
    <property type="match status" value="1"/>
</dbReference>
<sequence length="333" mass="38156">MSTKILSSYGPFYNVLFDTFNAYTSIVARLHNALGNVSLTNNFNITHRLATNSDVLLFRSTESREKPLANVNYLAAETIHTTPGPTQHDDYLQNASAILDKLKSFYRQGGESSSLPKLLQDYTQVILDITFYEENKLVDQEFPEDCSPFKIQQLLQDLTEPEVLAGRLAPAQEVQSVLGLEVLECLYWRRGALLYMYCHTLHQRKQWIKKNKATFLKCLQEGVRYLMRMLQVRNSVKLNDGVVFHDSATANFLAEGIFSDTHLLTMMYIGEMCFWAVKYEDCSVDSTERKEDRLHFRDIGTQILHKYVLACEGPLQGQGWNTENAKEILSILQ</sequence>
<keyword evidence="2" id="KW-1185">Reference proteome</keyword>
<evidence type="ECO:0000313" key="1">
    <source>
        <dbReference type="Ensembl" id="ENSOTSP00005001056.2"/>
    </source>
</evidence>
<proteinExistence type="predicted"/>
<dbReference type="GO" id="GO:0000423">
    <property type="term" value="P:mitophagy"/>
    <property type="evidence" value="ECO:0007669"/>
    <property type="project" value="InterPro"/>
</dbReference>
<dbReference type="GeneTree" id="ENSGT00390000011383"/>
<gene>
    <name evidence="1" type="primary">rimoc1</name>
</gene>
<dbReference type="InterPro" id="IPR037657">
    <property type="entry name" value="RIMC1"/>
</dbReference>
<reference evidence="1" key="1">
    <citation type="submission" date="2025-08" db="UniProtKB">
        <authorList>
            <consortium name="Ensembl"/>
        </authorList>
    </citation>
    <scope>IDENTIFICATION</scope>
</reference>
<protein>
    <submittedName>
        <fullName evidence="1">Rab7a interacting mon1-ccz1 complex subunit 1</fullName>
    </submittedName>
</protein>
<dbReference type="PANTHER" id="PTHR28494">
    <property type="entry name" value="UPF0600 PROTEIN C5ORF51"/>
    <property type="match status" value="1"/>
</dbReference>
<dbReference type="Proteomes" id="UP000694402">
    <property type="component" value="Unassembled WGS sequence"/>
</dbReference>
<dbReference type="Ensembl" id="ENSOTST00005001186.2">
    <property type="protein sequence ID" value="ENSOTSP00005001056.2"/>
    <property type="gene ID" value="ENSOTSG00005000598.2"/>
</dbReference>
<dbReference type="Pfam" id="PF17716">
    <property type="entry name" value="RIMC1"/>
    <property type="match status" value="1"/>
</dbReference>
<reference evidence="1" key="2">
    <citation type="submission" date="2025-09" db="UniProtKB">
        <authorList>
            <consortium name="Ensembl"/>
        </authorList>
    </citation>
    <scope>IDENTIFICATION</scope>
</reference>